<name>A0ABY8ICL4_9BURK</name>
<dbReference type="Proteomes" id="UP001219584">
    <property type="component" value="Chromosome"/>
</dbReference>
<comment type="similarity">
    <text evidence="2">Belongs to the acyl-CoA dehydrogenase family.</text>
</comment>
<keyword evidence="9" id="KW-1185">Reference proteome</keyword>
<feature type="domain" description="Acyl-CoA oxidase/dehydrogenase middle" evidence="6">
    <location>
        <begin position="121"/>
        <end position="217"/>
    </location>
</feature>
<sequence length="384" mass="41680">MIRDEETLNILLDSIARFVREVLVPNEALVAETDTIPPAIVAQMRELGLFGLSIPEAYGGLELSMEEEVRVAFEIARTSPAFRSLIGTNNGIGSQGIVIDGTEAQKQYYLPKLAAGDIIGSFALTEAGSGSDAASLRTTAVRDGDFYILNGSKRYITNAPEASIFTVMARTDPVKRGASAISAFIVEKETPGLSLGKIDRKMGQQGAHTCDVIFENCRVPAANIIGGKEGVGFKTAMKVLDKGRLHIAAVCVGAAERMLADALAYAMERQQFGQPIAEFQLIQAMLADSKAEIYAARSMVLDAARRRDNKEDISTEASCCKLFASEMCGRVADRSVQIHGGAGYISEYAAERFYRDVRLFRIYEGTTQIQQIVIARNMIKAAQK</sequence>
<evidence type="ECO:0000256" key="1">
    <source>
        <dbReference type="ARBA" id="ARBA00001974"/>
    </source>
</evidence>
<dbReference type="Gene3D" id="1.20.140.10">
    <property type="entry name" value="Butyryl-CoA Dehydrogenase, subunit A, domain 3"/>
    <property type="match status" value="1"/>
</dbReference>
<dbReference type="InterPro" id="IPR036250">
    <property type="entry name" value="AcylCo_DH-like_C"/>
</dbReference>
<evidence type="ECO:0000259" key="6">
    <source>
        <dbReference type="Pfam" id="PF02770"/>
    </source>
</evidence>
<keyword evidence="4" id="KW-0274">FAD</keyword>
<evidence type="ECO:0000313" key="8">
    <source>
        <dbReference type="EMBL" id="WFR81943.1"/>
    </source>
</evidence>
<comment type="cofactor">
    <cofactor evidence="1">
        <name>FAD</name>
        <dbReference type="ChEBI" id="CHEBI:57692"/>
    </cofactor>
</comment>
<evidence type="ECO:0000256" key="3">
    <source>
        <dbReference type="ARBA" id="ARBA00022630"/>
    </source>
</evidence>
<evidence type="ECO:0000256" key="2">
    <source>
        <dbReference type="ARBA" id="ARBA00009347"/>
    </source>
</evidence>
<keyword evidence="3" id="KW-0285">Flavoprotein</keyword>
<dbReference type="PROSITE" id="PS00072">
    <property type="entry name" value="ACYL_COA_DH_1"/>
    <property type="match status" value="1"/>
</dbReference>
<dbReference type="InterPro" id="IPR006089">
    <property type="entry name" value="Acyl-CoA_DH_CS"/>
</dbReference>
<dbReference type="PANTHER" id="PTHR43884:SF40">
    <property type="entry name" value="ACYL-COA DEHYDROGENASE"/>
    <property type="match status" value="1"/>
</dbReference>
<dbReference type="RefSeq" id="WP_278318571.1">
    <property type="nucleotide sequence ID" value="NZ_CP121464.1"/>
</dbReference>
<dbReference type="Gene3D" id="2.40.110.10">
    <property type="entry name" value="Butyryl-CoA Dehydrogenase, subunit A, domain 2"/>
    <property type="match status" value="1"/>
</dbReference>
<dbReference type="EMBL" id="CP121464">
    <property type="protein sequence ID" value="WFR81943.1"/>
    <property type="molecule type" value="Genomic_DNA"/>
</dbReference>
<dbReference type="SUPFAM" id="SSF56645">
    <property type="entry name" value="Acyl-CoA dehydrogenase NM domain-like"/>
    <property type="match status" value="1"/>
</dbReference>
<dbReference type="InterPro" id="IPR009075">
    <property type="entry name" value="AcylCo_DH/oxidase_C"/>
</dbReference>
<reference evidence="8 9" key="1">
    <citation type="submission" date="2023-04" db="EMBL/GenBank/DDBJ databases">
        <title>Nanopore sequencing of Janthinobacterium from water.</title>
        <authorList>
            <person name="Ciuchcinski K."/>
            <person name="Rokowska A."/>
            <person name="Dziewit L."/>
        </authorList>
    </citation>
    <scope>NUCLEOTIDE SEQUENCE [LARGE SCALE GENOMIC DNA]</scope>
    <source>
        <strain evidence="8 9">DEMB2</strain>
    </source>
</reference>
<dbReference type="InterPro" id="IPR037069">
    <property type="entry name" value="AcylCoA_DH/ox_N_sf"/>
</dbReference>
<dbReference type="InterPro" id="IPR006091">
    <property type="entry name" value="Acyl-CoA_Oxase/DH_mid-dom"/>
</dbReference>
<dbReference type="PROSITE" id="PS00073">
    <property type="entry name" value="ACYL_COA_DH_2"/>
    <property type="match status" value="1"/>
</dbReference>
<dbReference type="Pfam" id="PF02770">
    <property type="entry name" value="Acyl-CoA_dh_M"/>
    <property type="match status" value="1"/>
</dbReference>
<dbReference type="PANTHER" id="PTHR43884">
    <property type="entry name" value="ACYL-COA DEHYDROGENASE"/>
    <property type="match status" value="1"/>
</dbReference>
<dbReference type="Pfam" id="PF00441">
    <property type="entry name" value="Acyl-CoA_dh_1"/>
    <property type="match status" value="1"/>
</dbReference>
<feature type="domain" description="Acyl-CoA dehydrogenase/oxidase C-terminal" evidence="5">
    <location>
        <begin position="231"/>
        <end position="378"/>
    </location>
</feature>
<evidence type="ECO:0000313" key="9">
    <source>
        <dbReference type="Proteomes" id="UP001219584"/>
    </source>
</evidence>
<dbReference type="InterPro" id="IPR009100">
    <property type="entry name" value="AcylCoA_DH/oxidase_NM_dom_sf"/>
</dbReference>
<feature type="domain" description="Acyl-CoA dehydrogenase/oxidase N-terminal" evidence="7">
    <location>
        <begin position="7"/>
        <end position="117"/>
    </location>
</feature>
<evidence type="ECO:0000259" key="7">
    <source>
        <dbReference type="Pfam" id="PF02771"/>
    </source>
</evidence>
<accession>A0ABY8ICL4</accession>
<dbReference type="InterPro" id="IPR046373">
    <property type="entry name" value="Acyl-CoA_Oxase/DH_mid-dom_sf"/>
</dbReference>
<protein>
    <submittedName>
        <fullName evidence="8">Acyl-CoA dehydrogenase family protein</fullName>
    </submittedName>
</protein>
<dbReference type="Pfam" id="PF02771">
    <property type="entry name" value="Acyl-CoA_dh_N"/>
    <property type="match status" value="1"/>
</dbReference>
<organism evidence="8 9">
    <name type="scientific">Janthinobacterium rivuli</name>
    <dbReference type="NCBI Taxonomy" id="2751478"/>
    <lineage>
        <taxon>Bacteria</taxon>
        <taxon>Pseudomonadati</taxon>
        <taxon>Pseudomonadota</taxon>
        <taxon>Betaproteobacteria</taxon>
        <taxon>Burkholderiales</taxon>
        <taxon>Oxalobacteraceae</taxon>
        <taxon>Janthinobacterium</taxon>
    </lineage>
</organism>
<dbReference type="InterPro" id="IPR013786">
    <property type="entry name" value="AcylCoA_DH/ox_N"/>
</dbReference>
<dbReference type="PIRSF" id="PIRSF016578">
    <property type="entry name" value="HsaA"/>
    <property type="match status" value="1"/>
</dbReference>
<proteinExistence type="inferred from homology"/>
<evidence type="ECO:0000259" key="5">
    <source>
        <dbReference type="Pfam" id="PF00441"/>
    </source>
</evidence>
<dbReference type="Gene3D" id="1.10.540.10">
    <property type="entry name" value="Acyl-CoA dehydrogenase/oxidase, N-terminal domain"/>
    <property type="match status" value="1"/>
</dbReference>
<evidence type="ECO:0000256" key="4">
    <source>
        <dbReference type="ARBA" id="ARBA00022827"/>
    </source>
</evidence>
<dbReference type="SUPFAM" id="SSF47203">
    <property type="entry name" value="Acyl-CoA dehydrogenase C-terminal domain-like"/>
    <property type="match status" value="1"/>
</dbReference>
<gene>
    <name evidence="8" type="ORF">P9875_12615</name>
</gene>